<reference evidence="2 3" key="1">
    <citation type="submission" date="2021-03" db="EMBL/GenBank/DDBJ databases">
        <title>Identification of novel Bacillus strains.</title>
        <authorList>
            <person name="Xiao Z."/>
            <person name="Li Y."/>
            <person name="Shen J."/>
        </authorList>
    </citation>
    <scope>NUCLEOTIDE SEQUENCE [LARGE SCALE GENOMIC DNA]</scope>
    <source>
        <strain evidence="2 3">SY8</strain>
    </source>
</reference>
<dbReference type="InterPro" id="IPR016181">
    <property type="entry name" value="Acyl_CoA_acyltransferase"/>
</dbReference>
<sequence length="171" mass="20460">MNQNTLEGYQIRTAHNNESTLIINMLKEIAQWLKDKEINQWQYLLEGRDDEEIAQAVTNNNTYIILKENEMIGTFTVSSTQSEWDRHIFGEDVFFDSLYLHRLAIIPKYMKRRIGERILMWIQDNMHTDKKFLKLDCVANNTKLNKFYKNNGFEYFGVADGHNKYRKRIKK</sequence>
<dbReference type="Pfam" id="PF00583">
    <property type="entry name" value="Acetyltransf_1"/>
    <property type="match status" value="1"/>
</dbReference>
<dbReference type="PROSITE" id="PS51186">
    <property type="entry name" value="GNAT"/>
    <property type="match status" value="1"/>
</dbReference>
<organism evidence="2 3">
    <name type="scientific">Bacillus arachidis</name>
    <dbReference type="NCBI Taxonomy" id="2819290"/>
    <lineage>
        <taxon>Bacteria</taxon>
        <taxon>Bacillati</taxon>
        <taxon>Bacillota</taxon>
        <taxon>Bacilli</taxon>
        <taxon>Bacillales</taxon>
        <taxon>Bacillaceae</taxon>
        <taxon>Bacillus</taxon>
    </lineage>
</organism>
<name>A0ABS3P2W8_9BACI</name>
<gene>
    <name evidence="2" type="ORF">J4P90_20350</name>
</gene>
<dbReference type="SUPFAM" id="SSF55729">
    <property type="entry name" value="Acyl-CoA N-acyltransferases (Nat)"/>
    <property type="match status" value="1"/>
</dbReference>
<dbReference type="Gene3D" id="3.40.630.30">
    <property type="match status" value="1"/>
</dbReference>
<evidence type="ECO:0000313" key="2">
    <source>
        <dbReference type="EMBL" id="MBO1627529.1"/>
    </source>
</evidence>
<dbReference type="EMBL" id="JAGDQJ010000026">
    <property type="protein sequence ID" value="MBO1627529.1"/>
    <property type="molecule type" value="Genomic_DNA"/>
</dbReference>
<accession>A0ABS3P2W8</accession>
<dbReference type="InterPro" id="IPR000182">
    <property type="entry name" value="GNAT_dom"/>
</dbReference>
<dbReference type="Proteomes" id="UP000677611">
    <property type="component" value="Unassembled WGS sequence"/>
</dbReference>
<keyword evidence="3" id="KW-1185">Reference proteome</keyword>
<dbReference type="RefSeq" id="WP_208018837.1">
    <property type="nucleotide sequence ID" value="NZ_JAGDQJ010000026.1"/>
</dbReference>
<protein>
    <submittedName>
        <fullName evidence="2">GNAT family N-acetyltransferase</fullName>
    </submittedName>
</protein>
<feature type="domain" description="N-acetyltransferase" evidence="1">
    <location>
        <begin position="9"/>
        <end position="170"/>
    </location>
</feature>
<comment type="caution">
    <text evidence="2">The sequence shown here is derived from an EMBL/GenBank/DDBJ whole genome shotgun (WGS) entry which is preliminary data.</text>
</comment>
<evidence type="ECO:0000313" key="3">
    <source>
        <dbReference type="Proteomes" id="UP000677611"/>
    </source>
</evidence>
<proteinExistence type="predicted"/>
<evidence type="ECO:0000259" key="1">
    <source>
        <dbReference type="PROSITE" id="PS51186"/>
    </source>
</evidence>